<accession>A0ABT5T687</accession>
<gene>
    <name evidence="11" type="ORF">PUT78_05865</name>
</gene>
<reference evidence="11" key="1">
    <citation type="submission" date="2023-02" db="EMBL/GenBank/DDBJ databases">
        <title>Description of Roseinatronobacter alkalisoli sp. nov., an alkaliphilic bacerium isolated from soda soil.</title>
        <authorList>
            <person name="Wei W."/>
        </authorList>
    </citation>
    <scope>NUCLEOTIDE SEQUENCE</scope>
    <source>
        <strain evidence="11">HJB301</strain>
    </source>
</reference>
<keyword evidence="8 9" id="KW-0472">Membrane</keyword>
<evidence type="ECO:0000256" key="5">
    <source>
        <dbReference type="ARBA" id="ARBA00022692"/>
    </source>
</evidence>
<feature type="transmembrane region" description="Helical" evidence="9">
    <location>
        <begin position="185"/>
        <end position="206"/>
    </location>
</feature>
<feature type="transmembrane region" description="Helical" evidence="9">
    <location>
        <begin position="30"/>
        <end position="48"/>
    </location>
</feature>
<dbReference type="Proteomes" id="UP001431784">
    <property type="component" value="Unassembled WGS sequence"/>
</dbReference>
<feature type="transmembrane region" description="Helical" evidence="9">
    <location>
        <begin position="259"/>
        <end position="280"/>
    </location>
</feature>
<dbReference type="PROSITE" id="PS50928">
    <property type="entry name" value="ABC_TM1"/>
    <property type="match status" value="1"/>
</dbReference>
<evidence type="ECO:0000313" key="11">
    <source>
        <dbReference type="EMBL" id="MDD7970618.1"/>
    </source>
</evidence>
<keyword evidence="12" id="KW-1185">Reference proteome</keyword>
<dbReference type="PANTHER" id="PTHR30614:SF37">
    <property type="entry name" value="AMINO-ACID ABC TRANSPORTER PERMEASE PROTEIN YHDX-RELATED"/>
    <property type="match status" value="1"/>
</dbReference>
<dbReference type="PANTHER" id="PTHR30614">
    <property type="entry name" value="MEMBRANE COMPONENT OF AMINO ACID ABC TRANSPORTER"/>
    <property type="match status" value="1"/>
</dbReference>
<keyword evidence="7 9" id="KW-1133">Transmembrane helix</keyword>
<dbReference type="InterPro" id="IPR010065">
    <property type="entry name" value="AA_ABC_transptr_permease_3TM"/>
</dbReference>
<dbReference type="InterPro" id="IPR043429">
    <property type="entry name" value="ArtM/GltK/GlnP/TcyL/YhdX-like"/>
</dbReference>
<protein>
    <submittedName>
        <fullName evidence="11">ABC transporter permease subunit</fullName>
    </submittedName>
</protein>
<keyword evidence="5 9" id="KW-0812">Transmembrane</keyword>
<dbReference type="InterPro" id="IPR035906">
    <property type="entry name" value="MetI-like_sf"/>
</dbReference>
<evidence type="ECO:0000256" key="3">
    <source>
        <dbReference type="ARBA" id="ARBA00022448"/>
    </source>
</evidence>
<dbReference type="RefSeq" id="WP_274351280.1">
    <property type="nucleotide sequence ID" value="NZ_JAQZSM010000004.1"/>
</dbReference>
<evidence type="ECO:0000256" key="1">
    <source>
        <dbReference type="ARBA" id="ARBA00004429"/>
    </source>
</evidence>
<dbReference type="Gene3D" id="1.10.3720.10">
    <property type="entry name" value="MetI-like"/>
    <property type="match status" value="2"/>
</dbReference>
<evidence type="ECO:0000256" key="6">
    <source>
        <dbReference type="ARBA" id="ARBA00022970"/>
    </source>
</evidence>
<keyword evidence="4" id="KW-1003">Cell membrane</keyword>
<comment type="caution">
    <text evidence="11">The sequence shown here is derived from an EMBL/GenBank/DDBJ whole genome shotgun (WGS) entry which is preliminary data.</text>
</comment>
<feature type="domain" description="ABC transmembrane type-1" evidence="10">
    <location>
        <begin position="96"/>
        <end position="390"/>
    </location>
</feature>
<dbReference type="CDD" id="cd06261">
    <property type="entry name" value="TM_PBP2"/>
    <property type="match status" value="1"/>
</dbReference>
<sequence>MADTASQSPGRLPSGPPRAPFLTRGRIRSLAVQILFIAALVWVVHFLFSNTMSNLSRQGIASGFGFLGNRAGFDVSLHYIPFSSSSTYLQGFWVAVINTLVLSALGIVLATFLGFGLGLARVSRNWLIARLATVYIEIFRNIPLLLQLFFWYFAILRPLPNPRDSVDFGGIAFLNNRGLVVPEPILGASGNAVLMALVIGVMLGIVQTRRMRKLRDATGDAGPVWPWWLGGLIALPLLAWAVSGARFELIIPELRGFNFQGGMVILPEMLAALLGLSFYISAAVGEIVRAGIQGVPKGQYEAAVAMGHSRWEMMRLIVLPQAMRIIIPPLATQYLSLAKNTSLAAAIAFPEIISIVAGTTLTQTGQAVETILLAMGFYITVSLFIAAVMNFFNYRVLRNDR</sequence>
<keyword evidence="6" id="KW-0029">Amino-acid transport</keyword>
<feature type="transmembrane region" description="Helical" evidence="9">
    <location>
        <begin position="341"/>
        <end position="359"/>
    </location>
</feature>
<dbReference type="SUPFAM" id="SSF161098">
    <property type="entry name" value="MetI-like"/>
    <property type="match status" value="2"/>
</dbReference>
<feature type="transmembrane region" description="Helical" evidence="9">
    <location>
        <begin position="132"/>
        <end position="154"/>
    </location>
</feature>
<evidence type="ECO:0000256" key="4">
    <source>
        <dbReference type="ARBA" id="ARBA00022475"/>
    </source>
</evidence>
<dbReference type="EMBL" id="JAQZSM010000004">
    <property type="protein sequence ID" value="MDD7970618.1"/>
    <property type="molecule type" value="Genomic_DNA"/>
</dbReference>
<keyword evidence="3 9" id="KW-0813">Transport</keyword>
<evidence type="ECO:0000256" key="7">
    <source>
        <dbReference type="ARBA" id="ARBA00022989"/>
    </source>
</evidence>
<comment type="similarity">
    <text evidence="2">Belongs to the binding-protein-dependent transport system permease family. HisMQ subfamily.</text>
</comment>
<evidence type="ECO:0000259" key="10">
    <source>
        <dbReference type="PROSITE" id="PS50928"/>
    </source>
</evidence>
<dbReference type="NCBIfam" id="TIGR01726">
    <property type="entry name" value="HEQRo_perm_3TM"/>
    <property type="match status" value="1"/>
</dbReference>
<feature type="transmembrane region" description="Helical" evidence="9">
    <location>
        <begin position="227"/>
        <end position="247"/>
    </location>
</feature>
<proteinExistence type="inferred from homology"/>
<feature type="transmembrane region" description="Helical" evidence="9">
    <location>
        <begin position="92"/>
        <end position="120"/>
    </location>
</feature>
<dbReference type="InterPro" id="IPR000515">
    <property type="entry name" value="MetI-like"/>
</dbReference>
<evidence type="ECO:0000256" key="9">
    <source>
        <dbReference type="RuleBase" id="RU363032"/>
    </source>
</evidence>
<evidence type="ECO:0000313" key="12">
    <source>
        <dbReference type="Proteomes" id="UP001431784"/>
    </source>
</evidence>
<dbReference type="Pfam" id="PF00528">
    <property type="entry name" value="BPD_transp_1"/>
    <property type="match status" value="1"/>
</dbReference>
<comment type="subcellular location">
    <subcellularLocation>
        <location evidence="1">Cell inner membrane</location>
        <topology evidence="1">Multi-pass membrane protein</topology>
    </subcellularLocation>
    <subcellularLocation>
        <location evidence="9">Cell membrane</location>
        <topology evidence="9">Multi-pass membrane protein</topology>
    </subcellularLocation>
</comment>
<evidence type="ECO:0000256" key="8">
    <source>
        <dbReference type="ARBA" id="ARBA00023136"/>
    </source>
</evidence>
<evidence type="ECO:0000256" key="2">
    <source>
        <dbReference type="ARBA" id="ARBA00010072"/>
    </source>
</evidence>
<organism evidence="11 12">
    <name type="scientific">Roseinatronobacter alkalisoli</name>
    <dbReference type="NCBI Taxonomy" id="3028235"/>
    <lineage>
        <taxon>Bacteria</taxon>
        <taxon>Pseudomonadati</taxon>
        <taxon>Pseudomonadota</taxon>
        <taxon>Alphaproteobacteria</taxon>
        <taxon>Rhodobacterales</taxon>
        <taxon>Paracoccaceae</taxon>
        <taxon>Roseinatronobacter</taxon>
    </lineage>
</organism>
<feature type="transmembrane region" description="Helical" evidence="9">
    <location>
        <begin position="371"/>
        <end position="392"/>
    </location>
</feature>
<name>A0ABT5T687_9RHOB</name>